<evidence type="ECO:0000256" key="1">
    <source>
        <dbReference type="ARBA" id="ARBA00006987"/>
    </source>
</evidence>
<feature type="signal peptide" evidence="2">
    <location>
        <begin position="1"/>
        <end position="23"/>
    </location>
</feature>
<comment type="caution">
    <text evidence="3">The sequence shown here is derived from an EMBL/GenBank/DDBJ whole genome shotgun (WGS) entry which is preliminary data.</text>
</comment>
<dbReference type="SUPFAM" id="SSF53850">
    <property type="entry name" value="Periplasmic binding protein-like II"/>
    <property type="match status" value="1"/>
</dbReference>
<dbReference type="EMBL" id="RRZD01000004">
    <property type="protein sequence ID" value="MBE0399544.1"/>
    <property type="molecule type" value="Genomic_DNA"/>
</dbReference>
<name>A0ABR9F0A7_9GAMM</name>
<dbReference type="Gene3D" id="3.40.190.150">
    <property type="entry name" value="Bordetella uptake gene, domain 1"/>
    <property type="match status" value="1"/>
</dbReference>
<dbReference type="Proteomes" id="UP001645039">
    <property type="component" value="Unassembled WGS sequence"/>
</dbReference>
<keyword evidence="2" id="KW-0732">Signal</keyword>
<keyword evidence="4" id="KW-1185">Reference proteome</keyword>
<comment type="similarity">
    <text evidence="1">Belongs to the UPF0065 (bug) family.</text>
</comment>
<evidence type="ECO:0000256" key="2">
    <source>
        <dbReference type="SAM" id="SignalP"/>
    </source>
</evidence>
<dbReference type="InterPro" id="IPR005064">
    <property type="entry name" value="BUG"/>
</dbReference>
<proteinExistence type="inferred from homology"/>
<dbReference type="InterPro" id="IPR042100">
    <property type="entry name" value="Bug_dom1"/>
</dbReference>
<evidence type="ECO:0000313" key="4">
    <source>
        <dbReference type="Proteomes" id="UP001645039"/>
    </source>
</evidence>
<accession>A0ABR9F0A7</accession>
<organism evidence="3 4">
    <name type="scientific">Halomonas casei</name>
    <dbReference type="NCBI Taxonomy" id="2742613"/>
    <lineage>
        <taxon>Bacteria</taxon>
        <taxon>Pseudomonadati</taxon>
        <taxon>Pseudomonadota</taxon>
        <taxon>Gammaproteobacteria</taxon>
        <taxon>Oceanospirillales</taxon>
        <taxon>Halomonadaceae</taxon>
        <taxon>Halomonas</taxon>
    </lineage>
</organism>
<protein>
    <submittedName>
        <fullName evidence="3">Tripartite tricarboxylate transporter substrate binding protein</fullName>
    </submittedName>
</protein>
<feature type="chain" id="PRO_5046856030" evidence="2">
    <location>
        <begin position="24"/>
        <end position="323"/>
    </location>
</feature>
<dbReference type="PANTHER" id="PTHR42928">
    <property type="entry name" value="TRICARBOXYLATE-BINDING PROTEIN"/>
    <property type="match status" value="1"/>
</dbReference>
<dbReference type="Gene3D" id="3.40.190.10">
    <property type="entry name" value="Periplasmic binding protein-like II"/>
    <property type="match status" value="1"/>
</dbReference>
<evidence type="ECO:0000313" key="3">
    <source>
        <dbReference type="EMBL" id="MBE0399544.1"/>
    </source>
</evidence>
<reference evidence="3 4" key="1">
    <citation type="submission" date="2020-07" db="EMBL/GenBank/DDBJ databases">
        <title>Halophilic bacteria isolated from french cheeses.</title>
        <authorList>
            <person name="Kothe C.I."/>
            <person name="Farah-Kraiem B."/>
            <person name="Renault P."/>
            <person name="Dridi B."/>
        </authorList>
    </citation>
    <scope>NUCLEOTIDE SEQUENCE [LARGE SCALE GENOMIC DNA]</scope>
    <source>
        <strain evidence="3 4">FME1</strain>
    </source>
</reference>
<dbReference type="PIRSF" id="PIRSF017082">
    <property type="entry name" value="YflP"/>
    <property type="match status" value="1"/>
</dbReference>
<dbReference type="PANTHER" id="PTHR42928:SF5">
    <property type="entry name" value="BLR1237 PROTEIN"/>
    <property type="match status" value="1"/>
</dbReference>
<gene>
    <name evidence="3" type="ORF">EI168_05400</name>
</gene>
<dbReference type="Pfam" id="PF03401">
    <property type="entry name" value="TctC"/>
    <property type="match status" value="1"/>
</dbReference>
<dbReference type="RefSeq" id="WP_096281919.1">
    <property type="nucleotide sequence ID" value="NZ_CBCSBM010000012.1"/>
</dbReference>
<sequence length="323" mass="33754">MKNNALKSIACAALLILPAVGMAQSYPKGSIDFIVPFSAGGGTDFASRVLTEKLSEQQGWNFVIENRGGAGGNIGLSQLARAKNDGQVMGMGQTSNMAINPTLYASIPYDSLNDFTPIALISSQPMVLAVNQNSAYEDFESLVAAARENPGKVSMSTPGSGTVSHLSMEVFSDQADVEFMHVPYPGAAQAVTDAIGGHVDFVTASLPSLLSHIRSGSLKALAVTSAERNAALPDVPSIAELGYEGFEASDWKAVVGPAGLPDDVVATFNAAINQALQDERLIETIESEGSTVEGGSADELEAYLQAEYERWAEAVSTSGATVE</sequence>
<dbReference type="CDD" id="cd07012">
    <property type="entry name" value="PBP2_Bug_TTT"/>
    <property type="match status" value="1"/>
</dbReference>